<proteinExistence type="predicted"/>
<evidence type="ECO:0000313" key="2">
    <source>
        <dbReference type="Proteomes" id="UP000622687"/>
    </source>
</evidence>
<accession>A0A934HPP9</accession>
<reference evidence="1" key="1">
    <citation type="submission" date="2020-12" db="EMBL/GenBank/DDBJ databases">
        <title>Clostridium thailandense sp. nov., a novel acetogenic bacterium isolated from peat land soil in Thailand.</title>
        <authorList>
            <person name="Chaikitkaew S."/>
            <person name="Birkeland N.K."/>
        </authorList>
    </citation>
    <scope>NUCLEOTIDE SEQUENCE</scope>
    <source>
        <strain evidence="1">DSM 17425</strain>
    </source>
</reference>
<organism evidence="1 2">
    <name type="scientific">Clostridium aciditolerans</name>
    <dbReference type="NCBI Taxonomy" id="339861"/>
    <lineage>
        <taxon>Bacteria</taxon>
        <taxon>Bacillati</taxon>
        <taxon>Bacillota</taxon>
        <taxon>Clostridia</taxon>
        <taxon>Eubacteriales</taxon>
        <taxon>Clostridiaceae</taxon>
        <taxon>Clostridium</taxon>
    </lineage>
</organism>
<comment type="caution">
    <text evidence="1">The sequence shown here is derived from an EMBL/GenBank/DDBJ whole genome shotgun (WGS) entry which is preliminary data.</text>
</comment>
<dbReference type="InterPro" id="IPR009467">
    <property type="entry name" value="Glycolipid-bd_prot_put"/>
</dbReference>
<dbReference type="Proteomes" id="UP000622687">
    <property type="component" value="Unassembled WGS sequence"/>
</dbReference>
<keyword evidence="2" id="KW-1185">Reference proteome</keyword>
<name>A0A934HPP9_9CLOT</name>
<dbReference type="RefSeq" id="WP_211141491.1">
    <property type="nucleotide sequence ID" value="NZ_JAEEGB010000005.1"/>
</dbReference>
<dbReference type="Pfam" id="PF06475">
    <property type="entry name" value="Glycolipid_bind"/>
    <property type="match status" value="1"/>
</dbReference>
<dbReference type="SUPFAM" id="SSF159275">
    <property type="entry name" value="PA1994-like"/>
    <property type="match status" value="1"/>
</dbReference>
<evidence type="ECO:0000313" key="1">
    <source>
        <dbReference type="EMBL" id="MBI6872060.1"/>
    </source>
</evidence>
<dbReference type="AlphaFoldDB" id="A0A934HPP9"/>
<dbReference type="EMBL" id="JAEEGB010000005">
    <property type="protein sequence ID" value="MBI6872060.1"/>
    <property type="molecule type" value="Genomic_DNA"/>
</dbReference>
<protein>
    <submittedName>
        <fullName evidence="1">Glycolipid-binding domain-containing protein</fullName>
    </submittedName>
</protein>
<sequence>MERITTGNKTKIDLMWENCNETGLEHLFLLKDNHCITANSIILTMRGNAPIRVWYKVYCDLDWNVNKFDIHMFDDNYKNIMLVSDVKGNWATSTGEPVKDLRGCTDIDISATPFTNTIPIKRLSLKPGESKEIKVVYVDVYNFNLRPVKQRYTCLESKIDGYKYRYENIDSGFMAEFWVDIEGFVIDYPDLFKRIYNFES</sequence>
<gene>
    <name evidence="1" type="ORF">I6U51_04965</name>
</gene>